<dbReference type="KEGG" id="mik:FOE78_06675"/>
<gene>
    <name evidence="2" type="ORF">FOE78_06675</name>
</gene>
<feature type="transmembrane region" description="Helical" evidence="1">
    <location>
        <begin position="58"/>
        <end position="78"/>
    </location>
</feature>
<organism evidence="2 3">
    <name type="scientific">Microlunatus elymi</name>
    <dbReference type="NCBI Taxonomy" id="2596828"/>
    <lineage>
        <taxon>Bacteria</taxon>
        <taxon>Bacillati</taxon>
        <taxon>Actinomycetota</taxon>
        <taxon>Actinomycetes</taxon>
        <taxon>Propionibacteriales</taxon>
        <taxon>Propionibacteriaceae</taxon>
        <taxon>Microlunatus</taxon>
    </lineage>
</organism>
<keyword evidence="1" id="KW-0812">Transmembrane</keyword>
<dbReference type="InterPro" id="IPR021385">
    <property type="entry name" value="DUF3017"/>
</dbReference>
<evidence type="ECO:0000313" key="3">
    <source>
        <dbReference type="Proteomes" id="UP000319263"/>
    </source>
</evidence>
<sequence>MVSLAVVVAGMIAGLVLVAIGQWRLGCLVVGAFLAVGGLERLLLPTAKAGLLRVRSRFFDVIILIGMGAAIIALSILVPQN</sequence>
<feature type="transmembrane region" description="Helical" evidence="1">
    <location>
        <begin position="6"/>
        <end position="37"/>
    </location>
</feature>
<dbReference type="Pfam" id="PF11222">
    <property type="entry name" value="DUF3017"/>
    <property type="match status" value="1"/>
</dbReference>
<accession>A0A516Q5B2</accession>
<dbReference type="AlphaFoldDB" id="A0A516Q5B2"/>
<keyword evidence="1" id="KW-1133">Transmembrane helix</keyword>
<keyword evidence="3" id="KW-1185">Reference proteome</keyword>
<protein>
    <submittedName>
        <fullName evidence="2">DUF3017 domain-containing protein</fullName>
    </submittedName>
</protein>
<proteinExistence type="predicted"/>
<dbReference type="Proteomes" id="UP000319263">
    <property type="component" value="Chromosome"/>
</dbReference>
<reference evidence="2 3" key="1">
    <citation type="submission" date="2019-07" db="EMBL/GenBank/DDBJ databases">
        <title>Microlunatus dokdonensis sp. nov. isolated from the rhizospheric soil of the wild plant Elymus tsukushiensis.</title>
        <authorList>
            <person name="Ghim S.-Y."/>
            <person name="Hwang Y.-J."/>
            <person name="Son J.-S."/>
            <person name="Shin J.-H."/>
        </authorList>
    </citation>
    <scope>NUCLEOTIDE SEQUENCE [LARGE SCALE GENOMIC DNA]</scope>
    <source>
        <strain evidence="2 3">KUDC0627</strain>
    </source>
</reference>
<dbReference type="EMBL" id="CP041692">
    <property type="protein sequence ID" value="QDP98630.1"/>
    <property type="molecule type" value="Genomic_DNA"/>
</dbReference>
<evidence type="ECO:0000256" key="1">
    <source>
        <dbReference type="SAM" id="Phobius"/>
    </source>
</evidence>
<keyword evidence="1" id="KW-0472">Membrane</keyword>
<dbReference type="OrthoDB" id="3732655at2"/>
<name>A0A516Q5B2_9ACTN</name>
<evidence type="ECO:0000313" key="2">
    <source>
        <dbReference type="EMBL" id="QDP98630.1"/>
    </source>
</evidence>